<evidence type="ECO:0000313" key="1">
    <source>
        <dbReference type="EMBL" id="TBU02168.1"/>
    </source>
</evidence>
<gene>
    <name evidence="1" type="ORF">CWI37_0538p0010</name>
    <name evidence="2" type="ORF">CWI38_0056p0050</name>
</gene>
<comment type="caution">
    <text evidence="1">The sequence shown here is derived from an EMBL/GenBank/DDBJ whole genome shotgun (WGS) entry which is preliminary data.</text>
</comment>
<evidence type="ECO:0000313" key="2">
    <source>
        <dbReference type="EMBL" id="TBU20537.1"/>
    </source>
</evidence>
<organism evidence="1 4">
    <name type="scientific">Hamiltosporidium tvaerminnensis</name>
    <dbReference type="NCBI Taxonomy" id="1176355"/>
    <lineage>
        <taxon>Eukaryota</taxon>
        <taxon>Fungi</taxon>
        <taxon>Fungi incertae sedis</taxon>
        <taxon>Microsporidia</taxon>
        <taxon>Dubosqiidae</taxon>
        <taxon>Hamiltosporidium</taxon>
    </lineage>
</organism>
<protein>
    <submittedName>
        <fullName evidence="1">Uncharacterized protein</fullName>
    </submittedName>
</protein>
<dbReference type="Proteomes" id="UP000292362">
    <property type="component" value="Unassembled WGS sequence"/>
</dbReference>
<dbReference type="Proteomes" id="UP000292282">
    <property type="component" value="Unassembled WGS sequence"/>
</dbReference>
<dbReference type="EMBL" id="PITK01000056">
    <property type="protein sequence ID" value="TBU20537.1"/>
    <property type="molecule type" value="Genomic_DNA"/>
</dbReference>
<dbReference type="VEuPathDB" id="MicrosporidiaDB:CWI37_0538p0010"/>
<reference evidence="3 4" key="1">
    <citation type="submission" date="2017-12" db="EMBL/GenBank/DDBJ databases">
        <authorList>
            <person name="Pombert J.-F."/>
            <person name="Haag K.L."/>
            <person name="Ebert D."/>
        </authorList>
    </citation>
    <scope>NUCLEOTIDE SEQUENCE [LARGE SCALE GENOMIC DNA]</scope>
    <source>
        <strain evidence="1">FI-OER-3-3</strain>
        <strain evidence="2">IL-G-3</strain>
    </source>
</reference>
<evidence type="ECO:0000313" key="3">
    <source>
        <dbReference type="Proteomes" id="UP000292282"/>
    </source>
</evidence>
<dbReference type="EMBL" id="PITJ01000538">
    <property type="protein sequence ID" value="TBU02168.1"/>
    <property type="molecule type" value="Genomic_DNA"/>
</dbReference>
<proteinExistence type="predicted"/>
<dbReference type="VEuPathDB" id="MicrosporidiaDB:CWI38_0056p0050"/>
<evidence type="ECO:0000313" key="4">
    <source>
        <dbReference type="Proteomes" id="UP000292362"/>
    </source>
</evidence>
<name>A0A4Q9L3W0_9MICR</name>
<dbReference type="AlphaFoldDB" id="A0A4Q9L3W0"/>
<keyword evidence="3" id="KW-1185">Reference proteome</keyword>
<accession>A0A4Q9L3W0</accession>
<sequence>MNDGINNNFGNDFQNSTFYLKQRTKKPRGNNNHTTKQSKAKRNFIFNVRNYEEIVVIFHEMVKDTILFEKNALKMEYGMQQKIFPLLNKAKKLLYLYYKKYLYTIDRTSNIYLESLFSYFE</sequence>